<comment type="caution">
    <text evidence="3">The sequence shown here is derived from an EMBL/GenBank/DDBJ whole genome shotgun (WGS) entry which is preliminary data.</text>
</comment>
<dbReference type="GO" id="GO:0016757">
    <property type="term" value="F:glycosyltransferase activity"/>
    <property type="evidence" value="ECO:0007669"/>
    <property type="project" value="UniProtKB-KW"/>
</dbReference>
<reference evidence="3 4" key="1">
    <citation type="journal article" date="2015" name="Nature">
        <title>rRNA introns, odd ribosomes, and small enigmatic genomes across a large radiation of phyla.</title>
        <authorList>
            <person name="Brown C.T."/>
            <person name="Hug L.A."/>
            <person name="Thomas B.C."/>
            <person name="Sharon I."/>
            <person name="Castelle C.J."/>
            <person name="Singh A."/>
            <person name="Wilkins M.J."/>
            <person name="Williams K.H."/>
            <person name="Banfield J.F."/>
        </authorList>
    </citation>
    <scope>NUCLEOTIDE SEQUENCE [LARGE SCALE GENOMIC DNA]</scope>
</reference>
<proteinExistence type="inferred from homology"/>
<dbReference type="EMBL" id="LCBC01000022">
    <property type="protein sequence ID" value="KKS03206.1"/>
    <property type="molecule type" value="Genomic_DNA"/>
</dbReference>
<evidence type="ECO:0000259" key="2">
    <source>
        <dbReference type="Pfam" id="PF00156"/>
    </source>
</evidence>
<dbReference type="AlphaFoldDB" id="A0A0G0Y1B2"/>
<keyword evidence="3" id="KW-0808">Transferase</keyword>
<dbReference type="Proteomes" id="UP000034493">
    <property type="component" value="Unassembled WGS sequence"/>
</dbReference>
<dbReference type="Pfam" id="PF00156">
    <property type="entry name" value="Pribosyltran"/>
    <property type="match status" value="1"/>
</dbReference>
<protein>
    <submittedName>
        <fullName evidence="3">Phosphoribosyltransferase</fullName>
    </submittedName>
</protein>
<dbReference type="CDD" id="cd06223">
    <property type="entry name" value="PRTases_typeI"/>
    <property type="match status" value="1"/>
</dbReference>
<organism evidence="3 4">
    <name type="scientific">Candidatus Curtissbacteria bacterium GW2011_GWA2_41_24</name>
    <dbReference type="NCBI Taxonomy" id="1618411"/>
    <lineage>
        <taxon>Bacteria</taxon>
        <taxon>Candidatus Curtissiibacteriota</taxon>
    </lineage>
</organism>
<dbReference type="PANTHER" id="PTHR47505:SF1">
    <property type="entry name" value="DNA UTILIZATION PROTEIN YHGH"/>
    <property type="match status" value="1"/>
</dbReference>
<feature type="domain" description="Phosphoribosyltransferase" evidence="2">
    <location>
        <begin position="69"/>
        <end position="152"/>
    </location>
</feature>
<dbReference type="Gene3D" id="3.40.50.2020">
    <property type="match status" value="1"/>
</dbReference>
<dbReference type="InterPro" id="IPR000836">
    <property type="entry name" value="PRTase_dom"/>
</dbReference>
<comment type="similarity">
    <text evidence="1">Belongs to the ComF/GntX family.</text>
</comment>
<name>A0A0G0Y1B2_9BACT</name>
<dbReference type="InterPro" id="IPR029057">
    <property type="entry name" value="PRTase-like"/>
</dbReference>
<dbReference type="PANTHER" id="PTHR47505">
    <property type="entry name" value="DNA UTILIZATION PROTEIN YHGH"/>
    <property type="match status" value="1"/>
</dbReference>
<gene>
    <name evidence="3" type="ORF">UU56_C0022G0007</name>
</gene>
<evidence type="ECO:0000313" key="4">
    <source>
        <dbReference type="Proteomes" id="UP000034493"/>
    </source>
</evidence>
<keyword evidence="3" id="KW-0328">Glycosyltransferase</keyword>
<accession>A0A0G0Y1B2</accession>
<dbReference type="InterPro" id="IPR051910">
    <property type="entry name" value="ComF/GntX_DNA_util-trans"/>
</dbReference>
<evidence type="ECO:0000313" key="3">
    <source>
        <dbReference type="EMBL" id="KKS03206.1"/>
    </source>
</evidence>
<sequence>MVVAARYRGPVKSAIAKVKYKWVYDIGKTLVDLLAASLWRFGIPDDLILVPIPLHTRRKNWRGFNQAEILAKSLSLKFNQPYGEYLARIIETASQVGLKRDERQKNVKEAFRLRTGADVSGKNILLVDDVYTSGATMTECCKVLKKEGAGEVWGMAVALG</sequence>
<dbReference type="SUPFAM" id="SSF53271">
    <property type="entry name" value="PRTase-like"/>
    <property type="match status" value="1"/>
</dbReference>
<evidence type="ECO:0000256" key="1">
    <source>
        <dbReference type="ARBA" id="ARBA00008007"/>
    </source>
</evidence>